<feature type="transmembrane region" description="Helical" evidence="8">
    <location>
        <begin position="139"/>
        <end position="155"/>
    </location>
</feature>
<evidence type="ECO:0000256" key="6">
    <source>
        <dbReference type="ARBA" id="ARBA00022989"/>
    </source>
</evidence>
<evidence type="ECO:0000256" key="2">
    <source>
        <dbReference type="ARBA" id="ARBA00009142"/>
    </source>
</evidence>
<dbReference type="InterPro" id="IPR002781">
    <property type="entry name" value="TM_pro_TauE-like"/>
</dbReference>
<keyword evidence="10" id="KW-1185">Reference proteome</keyword>
<comment type="caution">
    <text evidence="9">The sequence shown here is derived from an EMBL/GenBank/DDBJ whole genome shotgun (WGS) entry which is preliminary data.</text>
</comment>
<evidence type="ECO:0000256" key="1">
    <source>
        <dbReference type="ARBA" id="ARBA00004651"/>
    </source>
</evidence>
<keyword evidence="7 8" id="KW-0472">Membrane</keyword>
<feature type="transmembrane region" description="Helical" evidence="8">
    <location>
        <begin position="25"/>
        <end position="48"/>
    </location>
</feature>
<gene>
    <name evidence="9" type="ORF">Dthio_PD3374</name>
</gene>
<dbReference type="Pfam" id="PF01925">
    <property type="entry name" value="TauE"/>
    <property type="match status" value="1"/>
</dbReference>
<keyword evidence="4 8" id="KW-1003">Cell membrane</keyword>
<dbReference type="RefSeq" id="WP_008869060.1">
    <property type="nucleotide sequence ID" value="NZ_ACJN02000001.1"/>
</dbReference>
<evidence type="ECO:0000256" key="8">
    <source>
        <dbReference type="RuleBase" id="RU363041"/>
    </source>
</evidence>
<accession>D6SMM1</accession>
<dbReference type="InterPro" id="IPR052017">
    <property type="entry name" value="TSUP"/>
</dbReference>
<sequence>MDYLLICIVAMGVSGLTLFSGFGLGTLLLPAFVLFFPVQAAVAMTAVVHLANNLFKLFLIGNKADSATLLRFGLPALAAGFAGAWLLLSLADLEPVYSYELWGRHMEVYPVNLVIGLLMGFFAMLELYSPLNRLQISPVYLPLGGVLSGFFGGLSGHQGAFRSAFLLKSGLDKEAFVGTGVVIAVLVDVSRITVYSGMVHSPEIRENLPLIAAAMLAAFAGAFIGRRVLSKITFRTVQLIVGIMLMLVSILLILGVV</sequence>
<comment type="similarity">
    <text evidence="2 8">Belongs to the 4-toluene sulfonate uptake permease (TSUP) (TC 2.A.102) family.</text>
</comment>
<keyword evidence="5 8" id="KW-0812">Transmembrane</keyword>
<feature type="transmembrane region" description="Helical" evidence="8">
    <location>
        <begin position="207"/>
        <end position="225"/>
    </location>
</feature>
<dbReference type="PANTHER" id="PTHR30269">
    <property type="entry name" value="TRANSMEMBRANE PROTEIN YFCA"/>
    <property type="match status" value="1"/>
</dbReference>
<evidence type="ECO:0000313" key="10">
    <source>
        <dbReference type="Proteomes" id="UP000005496"/>
    </source>
</evidence>
<dbReference type="Proteomes" id="UP000005496">
    <property type="component" value="Unassembled WGS sequence"/>
</dbReference>
<dbReference type="AlphaFoldDB" id="D6SMM1"/>
<dbReference type="EMBL" id="ACJN02000001">
    <property type="protein sequence ID" value="EFI35932.1"/>
    <property type="molecule type" value="Genomic_DNA"/>
</dbReference>
<evidence type="ECO:0000256" key="4">
    <source>
        <dbReference type="ARBA" id="ARBA00022475"/>
    </source>
</evidence>
<proteinExistence type="inferred from homology"/>
<organism evidence="9 10">
    <name type="scientific">Desulfonatronospira thiodismutans ASO3-1</name>
    <dbReference type="NCBI Taxonomy" id="555779"/>
    <lineage>
        <taxon>Bacteria</taxon>
        <taxon>Pseudomonadati</taxon>
        <taxon>Thermodesulfobacteriota</taxon>
        <taxon>Desulfovibrionia</taxon>
        <taxon>Desulfovibrionales</taxon>
        <taxon>Desulfonatronovibrionaceae</taxon>
        <taxon>Desulfonatronospira</taxon>
    </lineage>
</organism>
<dbReference type="PANTHER" id="PTHR30269:SF37">
    <property type="entry name" value="MEMBRANE TRANSPORTER PROTEIN"/>
    <property type="match status" value="1"/>
</dbReference>
<feature type="transmembrane region" description="Helical" evidence="8">
    <location>
        <begin position="237"/>
        <end position="256"/>
    </location>
</feature>
<comment type="subcellular location">
    <subcellularLocation>
        <location evidence="1 8">Cell membrane</location>
        <topology evidence="1 8">Multi-pass membrane protein</topology>
    </subcellularLocation>
</comment>
<keyword evidence="3" id="KW-0813">Transport</keyword>
<keyword evidence="6 8" id="KW-1133">Transmembrane helix</keyword>
<evidence type="ECO:0000256" key="5">
    <source>
        <dbReference type="ARBA" id="ARBA00022692"/>
    </source>
</evidence>
<evidence type="ECO:0000256" key="3">
    <source>
        <dbReference type="ARBA" id="ARBA00022448"/>
    </source>
</evidence>
<protein>
    <recommendedName>
        <fullName evidence="8">Probable membrane transporter protein</fullName>
    </recommendedName>
</protein>
<name>D6SMM1_9BACT</name>
<evidence type="ECO:0000313" key="9">
    <source>
        <dbReference type="EMBL" id="EFI35932.1"/>
    </source>
</evidence>
<evidence type="ECO:0000256" key="7">
    <source>
        <dbReference type="ARBA" id="ARBA00023136"/>
    </source>
</evidence>
<dbReference type="eggNOG" id="COG0730">
    <property type="taxonomic scope" value="Bacteria"/>
</dbReference>
<feature type="transmembrane region" description="Helical" evidence="8">
    <location>
        <begin position="108"/>
        <end position="127"/>
    </location>
</feature>
<feature type="transmembrane region" description="Helical" evidence="8">
    <location>
        <begin position="69"/>
        <end position="88"/>
    </location>
</feature>
<dbReference type="OrthoDB" id="8480055at2"/>
<reference evidence="9" key="1">
    <citation type="submission" date="2010-05" db="EMBL/GenBank/DDBJ databases">
        <title>The draft genome of Desulfonatronospira thiodismutans ASO3-1.</title>
        <authorList>
            <consortium name="US DOE Joint Genome Institute (JGI-PGF)"/>
            <person name="Lucas S."/>
            <person name="Copeland A."/>
            <person name="Lapidus A."/>
            <person name="Cheng J.-F."/>
            <person name="Bruce D."/>
            <person name="Goodwin L."/>
            <person name="Pitluck S."/>
            <person name="Chertkov O."/>
            <person name="Brettin T."/>
            <person name="Detter J.C."/>
            <person name="Han C."/>
            <person name="Land M.L."/>
            <person name="Hauser L."/>
            <person name="Kyrpides N."/>
            <person name="Mikhailova N."/>
            <person name="Muyzer G."/>
            <person name="Woyke T."/>
        </authorList>
    </citation>
    <scope>NUCLEOTIDE SEQUENCE [LARGE SCALE GENOMIC DNA]</scope>
    <source>
        <strain evidence="9">ASO3-1</strain>
    </source>
</reference>
<feature type="transmembrane region" description="Helical" evidence="8">
    <location>
        <begin position="175"/>
        <end position="195"/>
    </location>
</feature>
<dbReference type="GO" id="GO:0005886">
    <property type="term" value="C:plasma membrane"/>
    <property type="evidence" value="ECO:0007669"/>
    <property type="project" value="UniProtKB-SubCell"/>
</dbReference>